<organism evidence="1 2">
    <name type="scientific">Arctium lappa</name>
    <name type="common">Greater burdock</name>
    <name type="synonym">Lappa major</name>
    <dbReference type="NCBI Taxonomy" id="4217"/>
    <lineage>
        <taxon>Eukaryota</taxon>
        <taxon>Viridiplantae</taxon>
        <taxon>Streptophyta</taxon>
        <taxon>Embryophyta</taxon>
        <taxon>Tracheophyta</taxon>
        <taxon>Spermatophyta</taxon>
        <taxon>Magnoliopsida</taxon>
        <taxon>eudicotyledons</taxon>
        <taxon>Gunneridae</taxon>
        <taxon>Pentapetalae</taxon>
        <taxon>asterids</taxon>
        <taxon>campanulids</taxon>
        <taxon>Asterales</taxon>
        <taxon>Asteraceae</taxon>
        <taxon>Carduoideae</taxon>
        <taxon>Cardueae</taxon>
        <taxon>Arctiinae</taxon>
        <taxon>Arctium</taxon>
    </lineage>
</organism>
<dbReference type="EMBL" id="CM042053">
    <property type="protein sequence ID" value="KAI3715496.1"/>
    <property type="molecule type" value="Genomic_DNA"/>
</dbReference>
<sequence length="185" mass="20786">MSQHVCAITKSRHQCYVPNIFVTSSHSISPLELYKQIFGDPEAADVVFTSGADVLAVGINVTRQVILKDYERDKLAQSDGMFGKYLYKSLDHYFSYHRDAYGMKGIYLHDPTALLAAINPSLMTYMEGAVRVQTTGITRGLTLFFNKQKRFNQGTEWCNKPTVKVAVTVDAPAVVKLVMERLMHS</sequence>
<proteinExistence type="predicted"/>
<gene>
    <name evidence="1" type="ORF">L6452_22480</name>
</gene>
<reference evidence="1 2" key="2">
    <citation type="journal article" date="2022" name="Mol. Ecol. Resour.">
        <title>The genomes of chicory, endive, great burdock and yacon provide insights into Asteraceae paleo-polyploidization history and plant inulin production.</title>
        <authorList>
            <person name="Fan W."/>
            <person name="Wang S."/>
            <person name="Wang H."/>
            <person name="Wang A."/>
            <person name="Jiang F."/>
            <person name="Liu H."/>
            <person name="Zhao H."/>
            <person name="Xu D."/>
            <person name="Zhang Y."/>
        </authorList>
    </citation>
    <scope>NUCLEOTIDE SEQUENCE [LARGE SCALE GENOMIC DNA]</scope>
    <source>
        <strain evidence="2">cv. Niubang</strain>
    </source>
</reference>
<evidence type="ECO:0000313" key="1">
    <source>
        <dbReference type="EMBL" id="KAI3715496.1"/>
    </source>
</evidence>
<keyword evidence="2" id="KW-1185">Reference proteome</keyword>
<name>A0ACB9B172_ARCLA</name>
<dbReference type="Proteomes" id="UP001055879">
    <property type="component" value="Linkage Group LG07"/>
</dbReference>
<comment type="caution">
    <text evidence="1">The sequence shown here is derived from an EMBL/GenBank/DDBJ whole genome shotgun (WGS) entry which is preliminary data.</text>
</comment>
<reference evidence="2" key="1">
    <citation type="journal article" date="2022" name="Mol. Ecol. Resour.">
        <title>The genomes of chicory, endive, great burdock and yacon provide insights into Asteraceae palaeo-polyploidization history and plant inulin production.</title>
        <authorList>
            <person name="Fan W."/>
            <person name="Wang S."/>
            <person name="Wang H."/>
            <person name="Wang A."/>
            <person name="Jiang F."/>
            <person name="Liu H."/>
            <person name="Zhao H."/>
            <person name="Xu D."/>
            <person name="Zhang Y."/>
        </authorList>
    </citation>
    <scope>NUCLEOTIDE SEQUENCE [LARGE SCALE GENOMIC DNA]</scope>
    <source>
        <strain evidence="2">cv. Niubang</strain>
    </source>
</reference>
<evidence type="ECO:0000313" key="2">
    <source>
        <dbReference type="Proteomes" id="UP001055879"/>
    </source>
</evidence>
<accession>A0ACB9B172</accession>
<protein>
    <submittedName>
        <fullName evidence="1">Uncharacterized protein</fullName>
    </submittedName>
</protein>